<dbReference type="EMBL" id="JAFCMP010000207">
    <property type="protein sequence ID" value="KAG5183468.1"/>
    <property type="molecule type" value="Genomic_DNA"/>
</dbReference>
<sequence length="262" mass="28854">MPGTSIAALGALACSVSAFALLGAGGAASGPRVKCPAPLIERLPAPGGVYRCKMVVTNELLDSWLPELPALRRMGERLAQPNAELYDVLMTGLTRSASSALQMKEKDLEMKEKDLIISAKETELVTRELEAANGLLMRVQGMLHCRGLIEKIEEKGGKKETGRSVWWRGYLKRHPELRYNLIAATSWPEDQLPYNIAAVYSRSSDEIHSTIRTAEDKVVIFVDHWSTADVACFLQLCKHHKVAPEVRRFGGEGEAGDMHNSE</sequence>
<organism evidence="2 3">
    <name type="scientific">Tribonema minus</name>
    <dbReference type="NCBI Taxonomy" id="303371"/>
    <lineage>
        <taxon>Eukaryota</taxon>
        <taxon>Sar</taxon>
        <taxon>Stramenopiles</taxon>
        <taxon>Ochrophyta</taxon>
        <taxon>PX clade</taxon>
        <taxon>Xanthophyceae</taxon>
        <taxon>Tribonematales</taxon>
        <taxon>Tribonemataceae</taxon>
        <taxon>Tribonema</taxon>
    </lineage>
</organism>
<gene>
    <name evidence="2" type="ORF">JKP88DRAFT_53223</name>
</gene>
<keyword evidence="3" id="KW-1185">Reference proteome</keyword>
<feature type="signal peptide" evidence="1">
    <location>
        <begin position="1"/>
        <end position="18"/>
    </location>
</feature>
<evidence type="ECO:0000256" key="1">
    <source>
        <dbReference type="SAM" id="SignalP"/>
    </source>
</evidence>
<name>A0A835Z728_9STRA</name>
<dbReference type="Proteomes" id="UP000664859">
    <property type="component" value="Unassembled WGS sequence"/>
</dbReference>
<comment type="caution">
    <text evidence="2">The sequence shown here is derived from an EMBL/GenBank/DDBJ whole genome shotgun (WGS) entry which is preliminary data.</text>
</comment>
<proteinExistence type="predicted"/>
<evidence type="ECO:0008006" key="4">
    <source>
        <dbReference type="Google" id="ProtNLM"/>
    </source>
</evidence>
<feature type="chain" id="PRO_5032624633" description="Hexosyltransferase" evidence="1">
    <location>
        <begin position="19"/>
        <end position="262"/>
    </location>
</feature>
<evidence type="ECO:0000313" key="3">
    <source>
        <dbReference type="Proteomes" id="UP000664859"/>
    </source>
</evidence>
<dbReference type="AlphaFoldDB" id="A0A835Z728"/>
<protein>
    <recommendedName>
        <fullName evidence="4">Hexosyltransferase</fullName>
    </recommendedName>
</protein>
<evidence type="ECO:0000313" key="2">
    <source>
        <dbReference type="EMBL" id="KAG5183468.1"/>
    </source>
</evidence>
<accession>A0A835Z728</accession>
<reference evidence="2" key="1">
    <citation type="submission" date="2021-02" db="EMBL/GenBank/DDBJ databases">
        <title>First Annotated Genome of the Yellow-green Alga Tribonema minus.</title>
        <authorList>
            <person name="Mahan K.M."/>
        </authorList>
    </citation>
    <scope>NUCLEOTIDE SEQUENCE</scope>
    <source>
        <strain evidence="2">UTEX B ZZ1240</strain>
    </source>
</reference>
<keyword evidence="1" id="KW-0732">Signal</keyword>